<name>A0A382YNP2_9ZZZZ</name>
<dbReference type="PANTHER" id="PTHR43584:SF8">
    <property type="entry name" value="N-ACETYLMURAMATE ALPHA-1-PHOSPHATE URIDYLYLTRANSFERASE"/>
    <property type="match status" value="1"/>
</dbReference>
<protein>
    <recommendedName>
        <fullName evidence="3">MobA-like NTP transferase domain-containing protein</fullName>
    </recommendedName>
</protein>
<dbReference type="GO" id="GO:0016779">
    <property type="term" value="F:nucleotidyltransferase activity"/>
    <property type="evidence" value="ECO:0007669"/>
    <property type="project" value="UniProtKB-KW"/>
</dbReference>
<dbReference type="AlphaFoldDB" id="A0A382YNP2"/>
<gene>
    <name evidence="4" type="ORF">METZ01_LOCUS437697</name>
</gene>
<dbReference type="Gene3D" id="3.90.550.10">
    <property type="entry name" value="Spore Coat Polysaccharide Biosynthesis Protein SpsA, Chain A"/>
    <property type="match status" value="1"/>
</dbReference>
<proteinExistence type="predicted"/>
<evidence type="ECO:0000259" key="3">
    <source>
        <dbReference type="Pfam" id="PF12804"/>
    </source>
</evidence>
<sequence>VYSAIILAAGFGRKAWPYGEYRQKCTIPIANVPIVRRLAKSLIDIGVNQIIVVVGHHAQQVRGAVADLPGLEFVTQDPAQGTAMSALSATEKVINERYLVVYGDVVTAVENFRSLVKRFEESGVGAAAMLQSIGHEDPSNWICGGIDGDFLTGVEGHPRG</sequence>
<evidence type="ECO:0000313" key="4">
    <source>
        <dbReference type="EMBL" id="SVD84843.1"/>
    </source>
</evidence>
<dbReference type="SUPFAM" id="SSF53448">
    <property type="entry name" value="Nucleotide-diphospho-sugar transferases"/>
    <property type="match status" value="1"/>
</dbReference>
<keyword evidence="2" id="KW-0548">Nucleotidyltransferase</keyword>
<dbReference type="InterPro" id="IPR025877">
    <property type="entry name" value="MobA-like_NTP_Trfase"/>
</dbReference>
<keyword evidence="1" id="KW-0808">Transferase</keyword>
<organism evidence="4">
    <name type="scientific">marine metagenome</name>
    <dbReference type="NCBI Taxonomy" id="408172"/>
    <lineage>
        <taxon>unclassified sequences</taxon>
        <taxon>metagenomes</taxon>
        <taxon>ecological metagenomes</taxon>
    </lineage>
</organism>
<dbReference type="InterPro" id="IPR050065">
    <property type="entry name" value="GlmU-like"/>
</dbReference>
<feature type="non-terminal residue" evidence="4">
    <location>
        <position position="160"/>
    </location>
</feature>
<dbReference type="InterPro" id="IPR029044">
    <property type="entry name" value="Nucleotide-diphossugar_trans"/>
</dbReference>
<dbReference type="EMBL" id="UINC01177286">
    <property type="protein sequence ID" value="SVD84843.1"/>
    <property type="molecule type" value="Genomic_DNA"/>
</dbReference>
<feature type="domain" description="MobA-like NTP transferase" evidence="3">
    <location>
        <begin position="4"/>
        <end position="130"/>
    </location>
</feature>
<evidence type="ECO:0000256" key="2">
    <source>
        <dbReference type="ARBA" id="ARBA00022695"/>
    </source>
</evidence>
<accession>A0A382YNP2</accession>
<dbReference type="PANTHER" id="PTHR43584">
    <property type="entry name" value="NUCLEOTIDYL TRANSFERASE"/>
    <property type="match status" value="1"/>
</dbReference>
<evidence type="ECO:0000256" key="1">
    <source>
        <dbReference type="ARBA" id="ARBA00022679"/>
    </source>
</evidence>
<dbReference type="Pfam" id="PF12804">
    <property type="entry name" value="NTP_transf_3"/>
    <property type="match status" value="1"/>
</dbReference>
<reference evidence="4" key="1">
    <citation type="submission" date="2018-05" db="EMBL/GenBank/DDBJ databases">
        <authorList>
            <person name="Lanie J.A."/>
            <person name="Ng W.-L."/>
            <person name="Kazmierczak K.M."/>
            <person name="Andrzejewski T.M."/>
            <person name="Davidsen T.M."/>
            <person name="Wayne K.J."/>
            <person name="Tettelin H."/>
            <person name="Glass J.I."/>
            <person name="Rusch D."/>
            <person name="Podicherti R."/>
            <person name="Tsui H.-C.T."/>
            <person name="Winkler M.E."/>
        </authorList>
    </citation>
    <scope>NUCLEOTIDE SEQUENCE</scope>
</reference>
<feature type="non-terminal residue" evidence="4">
    <location>
        <position position="1"/>
    </location>
</feature>